<dbReference type="RefSeq" id="WP_049814039.1">
    <property type="nucleotide sequence ID" value="NZ_CABVQC010000103.1"/>
</dbReference>
<dbReference type="EMBL" id="NKFA01000052">
    <property type="protein sequence ID" value="OXI29608.1"/>
    <property type="molecule type" value="Genomic_DNA"/>
</dbReference>
<sequence>MTQQRSPAAASRPLEPDPFAFELGGVILGKRIETDHRDYNALLARLRDAGRPVELAFYGPDAATACCVIEAVADANLRAIPAFRILSRIASLKRRQSASVSADIARFDPSRLGGRGAAGRQRDRARSSEQRQLLANRIHRLTAELERREKVGQGQAAAFTCA</sequence>
<gene>
    <name evidence="1" type="ORF">CFB84_43470</name>
</gene>
<evidence type="ECO:0000313" key="2">
    <source>
        <dbReference type="Proteomes" id="UP000214600"/>
    </source>
</evidence>
<name>A0A228HHR1_9BURK</name>
<dbReference type="GeneID" id="99664721"/>
<proteinExistence type="predicted"/>
<protein>
    <submittedName>
        <fullName evidence="1">Uncharacterized protein</fullName>
    </submittedName>
</protein>
<accession>A0A228HHR1</accession>
<dbReference type="AlphaFoldDB" id="A0A228HHR1"/>
<comment type="caution">
    <text evidence="1">The sequence shown here is derived from an EMBL/GenBank/DDBJ whole genome shotgun (WGS) entry which is preliminary data.</text>
</comment>
<dbReference type="Proteomes" id="UP000214600">
    <property type="component" value="Unassembled WGS sequence"/>
</dbReference>
<organism evidence="1 2">
    <name type="scientific">Burkholderia aenigmatica</name>
    <dbReference type="NCBI Taxonomy" id="2015348"/>
    <lineage>
        <taxon>Bacteria</taxon>
        <taxon>Pseudomonadati</taxon>
        <taxon>Pseudomonadota</taxon>
        <taxon>Betaproteobacteria</taxon>
        <taxon>Burkholderiales</taxon>
        <taxon>Burkholderiaceae</taxon>
        <taxon>Burkholderia</taxon>
        <taxon>Burkholderia cepacia complex</taxon>
    </lineage>
</organism>
<evidence type="ECO:0000313" key="1">
    <source>
        <dbReference type="EMBL" id="OXI29608.1"/>
    </source>
</evidence>
<reference evidence="1 2" key="2">
    <citation type="submission" date="2017-08" db="EMBL/GenBank/DDBJ databases">
        <title>WGS of novel Burkholderia cepaca complex species.</title>
        <authorList>
            <person name="Lipuma J."/>
            <person name="Spilker T."/>
        </authorList>
    </citation>
    <scope>NUCLEOTIDE SEQUENCE [LARGE SCALE GENOMIC DNA]</scope>
    <source>
        <strain evidence="1 2">AU17325</strain>
    </source>
</reference>
<reference evidence="2" key="1">
    <citation type="submission" date="2017-06" db="EMBL/GenBank/DDBJ databases">
        <authorList>
            <person name="LiPuma J."/>
            <person name="Spilker T."/>
        </authorList>
    </citation>
    <scope>NUCLEOTIDE SEQUENCE [LARGE SCALE GENOMIC DNA]</scope>
    <source>
        <strain evidence="2">AU17325</strain>
    </source>
</reference>